<reference evidence="2" key="1">
    <citation type="submission" date="2025-08" db="UniProtKB">
        <authorList>
            <consortium name="RefSeq"/>
        </authorList>
    </citation>
    <scope>IDENTIFICATION</scope>
</reference>
<proteinExistence type="predicted"/>
<dbReference type="GeneID" id="136079412"/>
<keyword evidence="1" id="KW-1185">Reference proteome</keyword>
<gene>
    <name evidence="2" type="primary">LOC136079412</name>
</gene>
<protein>
    <submittedName>
        <fullName evidence="2">Uncharacterized protein LOC136079412</fullName>
    </submittedName>
</protein>
<evidence type="ECO:0000313" key="2">
    <source>
        <dbReference type="RefSeq" id="XP_065651220.1"/>
    </source>
</evidence>
<dbReference type="SUPFAM" id="SSF56672">
    <property type="entry name" value="DNA/RNA polymerases"/>
    <property type="match status" value="1"/>
</dbReference>
<name>A0ABM4BQ15_HYDVU</name>
<organism evidence="1 2">
    <name type="scientific">Hydra vulgaris</name>
    <name type="common">Hydra</name>
    <name type="synonym">Hydra attenuata</name>
    <dbReference type="NCBI Taxonomy" id="6087"/>
    <lineage>
        <taxon>Eukaryota</taxon>
        <taxon>Metazoa</taxon>
        <taxon>Cnidaria</taxon>
        <taxon>Hydrozoa</taxon>
        <taxon>Hydroidolina</taxon>
        <taxon>Anthoathecata</taxon>
        <taxon>Aplanulata</taxon>
        <taxon>Hydridae</taxon>
        <taxon>Hydra</taxon>
    </lineage>
</organism>
<sequence length="223" mass="25375">MEVRFLALEKKLASDRDLFASYNIIIKDQLSKGIIEKVSNFESNIGDVHYLPHRPVIREDNLTSKVRIVFDASACTSGPSLNECLFSGPSLTTSLYSILLRFRAKRIASIADIEKAFLNITLAEKHRDFVRFIWYKDLFDLDNNNLKNAELSVYRLYRVLFGVTSSPFLLPATLINHAKHYAANNFDFSKKLIQLLHGDDLNASFGCVSEGLLFYNKAKSCLR</sequence>
<dbReference type="PANTHER" id="PTHR47331">
    <property type="entry name" value="PHD-TYPE DOMAIN-CONTAINING PROTEIN"/>
    <property type="match status" value="1"/>
</dbReference>
<evidence type="ECO:0000313" key="1">
    <source>
        <dbReference type="Proteomes" id="UP001652625"/>
    </source>
</evidence>
<dbReference type="InterPro" id="IPR043502">
    <property type="entry name" value="DNA/RNA_pol_sf"/>
</dbReference>
<dbReference type="RefSeq" id="XP_065651220.1">
    <property type="nucleotide sequence ID" value="XM_065795148.1"/>
</dbReference>
<dbReference type="PANTHER" id="PTHR47331:SF1">
    <property type="entry name" value="GAG-LIKE PROTEIN"/>
    <property type="match status" value="1"/>
</dbReference>
<accession>A0ABM4BQ15</accession>
<dbReference type="Proteomes" id="UP001652625">
    <property type="component" value="Chromosome 04"/>
</dbReference>